<evidence type="ECO:0000256" key="1">
    <source>
        <dbReference type="SAM" id="MobiDB-lite"/>
    </source>
</evidence>
<dbReference type="EMBL" id="FN653018">
    <property type="protein sequence ID" value="CBY21856.1"/>
    <property type="molecule type" value="Genomic_DNA"/>
</dbReference>
<accession>E4WWW4</accession>
<evidence type="ECO:0000313" key="2">
    <source>
        <dbReference type="EMBL" id="CBY21856.1"/>
    </source>
</evidence>
<reference evidence="2" key="1">
    <citation type="journal article" date="2010" name="Science">
        <title>Plasticity of animal genome architecture unmasked by rapid evolution of a pelagic tunicate.</title>
        <authorList>
            <person name="Denoeud F."/>
            <person name="Henriet S."/>
            <person name="Mungpakdee S."/>
            <person name="Aury J.M."/>
            <person name="Da Silva C."/>
            <person name="Brinkmann H."/>
            <person name="Mikhaleva J."/>
            <person name="Olsen L.C."/>
            <person name="Jubin C."/>
            <person name="Canestro C."/>
            <person name="Bouquet J.M."/>
            <person name="Danks G."/>
            <person name="Poulain J."/>
            <person name="Campsteijn C."/>
            <person name="Adamski M."/>
            <person name="Cross I."/>
            <person name="Yadetie F."/>
            <person name="Muffato M."/>
            <person name="Louis A."/>
            <person name="Butcher S."/>
            <person name="Tsagkogeorga G."/>
            <person name="Konrad A."/>
            <person name="Singh S."/>
            <person name="Jensen M.F."/>
            <person name="Cong E.H."/>
            <person name="Eikeseth-Otteraa H."/>
            <person name="Noel B."/>
            <person name="Anthouard V."/>
            <person name="Porcel B.M."/>
            <person name="Kachouri-Lafond R."/>
            <person name="Nishino A."/>
            <person name="Ugolini M."/>
            <person name="Chourrout P."/>
            <person name="Nishida H."/>
            <person name="Aasland R."/>
            <person name="Huzurbazar S."/>
            <person name="Westhof E."/>
            <person name="Delsuc F."/>
            <person name="Lehrach H."/>
            <person name="Reinhardt R."/>
            <person name="Weissenbach J."/>
            <person name="Roy S.W."/>
            <person name="Artiguenave F."/>
            <person name="Postlethwait J.H."/>
            <person name="Manak J.R."/>
            <person name="Thompson E.M."/>
            <person name="Jaillon O."/>
            <person name="Du Pasquier L."/>
            <person name="Boudinot P."/>
            <person name="Liberles D.A."/>
            <person name="Volff J.N."/>
            <person name="Philippe H."/>
            <person name="Lenhard B."/>
            <person name="Roest Crollius H."/>
            <person name="Wincker P."/>
            <person name="Chourrout D."/>
        </authorList>
    </citation>
    <scope>NUCLEOTIDE SEQUENCE [LARGE SCALE GENOMIC DNA]</scope>
</reference>
<dbReference type="AlphaFoldDB" id="E4WWW4"/>
<sequence length="195" mass="21625">MESDPLLALAEDARTFGNCHKRTPRSAPSSSEVLATMAAHFKTALERARQQIHLSNQQNRVLVNEAKTKDRLVNAEQLTSSKLLEDKKNLILSLAESREQILALETRVKSLESALEKSETKRTKDLSNHSNQTISEKGDNVADAAPPLPPKTVTKKKSIKSASEQINRPRQAMPSKSRAAPELPEKRRSATRPKS</sequence>
<gene>
    <name evidence="2" type="ORF">GSOID_T00011385001</name>
</gene>
<feature type="region of interest" description="Disordered" evidence="1">
    <location>
        <begin position="117"/>
        <end position="195"/>
    </location>
</feature>
<organism evidence="2">
    <name type="scientific">Oikopleura dioica</name>
    <name type="common">Tunicate</name>
    <dbReference type="NCBI Taxonomy" id="34765"/>
    <lineage>
        <taxon>Eukaryota</taxon>
        <taxon>Metazoa</taxon>
        <taxon>Chordata</taxon>
        <taxon>Tunicata</taxon>
        <taxon>Appendicularia</taxon>
        <taxon>Copelata</taxon>
        <taxon>Oikopleuridae</taxon>
        <taxon>Oikopleura</taxon>
    </lineage>
</organism>
<protein>
    <submittedName>
        <fullName evidence="2">Uncharacterized protein</fullName>
    </submittedName>
</protein>
<name>E4WWW4_OIKDI</name>
<evidence type="ECO:0000313" key="3">
    <source>
        <dbReference type="Proteomes" id="UP000001307"/>
    </source>
</evidence>
<keyword evidence="3" id="KW-1185">Reference proteome</keyword>
<dbReference type="InParanoid" id="E4WWW4"/>
<dbReference type="Proteomes" id="UP000001307">
    <property type="component" value="Unassembled WGS sequence"/>
</dbReference>
<feature type="compositionally biased region" description="Basic and acidic residues" evidence="1">
    <location>
        <begin position="117"/>
        <end position="127"/>
    </location>
</feature>
<proteinExistence type="predicted"/>
<dbReference type="OrthoDB" id="10403549at2759"/>